<keyword evidence="1" id="KW-0805">Transcription regulation</keyword>
<comment type="caution">
    <text evidence="6">The sequence shown here is derived from an EMBL/GenBank/DDBJ whole genome shotgun (WGS) entry which is preliminary data.</text>
</comment>
<dbReference type="InterPro" id="IPR009057">
    <property type="entry name" value="Homeodomain-like_sf"/>
</dbReference>
<evidence type="ECO:0000313" key="7">
    <source>
        <dbReference type="Proteomes" id="UP000093795"/>
    </source>
</evidence>
<proteinExistence type="predicted"/>
<evidence type="ECO:0000256" key="1">
    <source>
        <dbReference type="ARBA" id="ARBA00023015"/>
    </source>
</evidence>
<evidence type="ECO:0000313" key="6">
    <source>
        <dbReference type="EMBL" id="OBI72697.1"/>
    </source>
</evidence>
<gene>
    <name evidence="6" type="ORF">A9X01_07510</name>
</gene>
<keyword evidence="2 4" id="KW-0238">DNA-binding</keyword>
<dbReference type="AlphaFoldDB" id="A0A1A3BFM1"/>
<evidence type="ECO:0000256" key="2">
    <source>
        <dbReference type="ARBA" id="ARBA00023125"/>
    </source>
</evidence>
<evidence type="ECO:0000259" key="5">
    <source>
        <dbReference type="PROSITE" id="PS50977"/>
    </source>
</evidence>
<sequence>MTSNAVTPNKRGARSRQIVLDAAERVIAAQGYATASLASIVEEAGIPMSSIYHYFGSKEGVLLAVAERGAERLYASLPEVAERVGTPEEHLKMVLDVAIMALEKNSDFLRFVLVMEVQPPPDTAREVQTVVRRMRDEVLSRLRNQVAIAFDISPRSTVAKRLAQFALAVVDGAFIATQGDRRVTLSQLLRHLPTALVAMLNAMDRNCS</sequence>
<name>A0A1A3BFM1_MYCAS</name>
<dbReference type="SUPFAM" id="SSF46689">
    <property type="entry name" value="Homeodomain-like"/>
    <property type="match status" value="1"/>
</dbReference>
<dbReference type="PRINTS" id="PR00455">
    <property type="entry name" value="HTHTETR"/>
</dbReference>
<dbReference type="GO" id="GO:0000976">
    <property type="term" value="F:transcription cis-regulatory region binding"/>
    <property type="evidence" value="ECO:0007669"/>
    <property type="project" value="TreeGrafter"/>
</dbReference>
<dbReference type="Proteomes" id="UP000093795">
    <property type="component" value="Unassembled WGS sequence"/>
</dbReference>
<dbReference type="PANTHER" id="PTHR30055:SF234">
    <property type="entry name" value="HTH-TYPE TRANSCRIPTIONAL REGULATOR BETI"/>
    <property type="match status" value="1"/>
</dbReference>
<reference evidence="6 7" key="1">
    <citation type="submission" date="2016-06" db="EMBL/GenBank/DDBJ databases">
        <authorList>
            <person name="Kjaerup R.B."/>
            <person name="Dalgaard T.S."/>
            <person name="Juul-Madsen H.R."/>
        </authorList>
    </citation>
    <scope>NUCLEOTIDE SEQUENCE [LARGE SCALE GENOMIC DNA]</scope>
    <source>
        <strain evidence="6 7">1081914.2</strain>
    </source>
</reference>
<feature type="domain" description="HTH tetR-type" evidence="5">
    <location>
        <begin position="13"/>
        <end position="73"/>
    </location>
</feature>
<evidence type="ECO:0000256" key="3">
    <source>
        <dbReference type="ARBA" id="ARBA00023163"/>
    </source>
</evidence>
<dbReference type="eggNOG" id="COG1309">
    <property type="taxonomic scope" value="Bacteria"/>
</dbReference>
<dbReference type="Pfam" id="PF00440">
    <property type="entry name" value="TetR_N"/>
    <property type="match status" value="1"/>
</dbReference>
<dbReference type="Gene3D" id="1.10.357.10">
    <property type="entry name" value="Tetracycline Repressor, domain 2"/>
    <property type="match status" value="1"/>
</dbReference>
<dbReference type="InterPro" id="IPR001647">
    <property type="entry name" value="HTH_TetR"/>
</dbReference>
<keyword evidence="3" id="KW-0804">Transcription</keyword>
<feature type="DNA-binding region" description="H-T-H motif" evidence="4">
    <location>
        <begin position="36"/>
        <end position="55"/>
    </location>
</feature>
<dbReference type="GO" id="GO:0003700">
    <property type="term" value="F:DNA-binding transcription factor activity"/>
    <property type="evidence" value="ECO:0007669"/>
    <property type="project" value="TreeGrafter"/>
</dbReference>
<protein>
    <recommendedName>
        <fullName evidence="5">HTH tetR-type domain-containing protein</fullName>
    </recommendedName>
</protein>
<dbReference type="EMBL" id="LZKQ01000331">
    <property type="protein sequence ID" value="OBI72697.1"/>
    <property type="molecule type" value="Genomic_DNA"/>
</dbReference>
<accession>A0A1A3BFM1</accession>
<evidence type="ECO:0000256" key="4">
    <source>
        <dbReference type="PROSITE-ProRule" id="PRU00335"/>
    </source>
</evidence>
<dbReference type="PROSITE" id="PS50977">
    <property type="entry name" value="HTH_TETR_2"/>
    <property type="match status" value="1"/>
</dbReference>
<dbReference type="RefSeq" id="WP_065123742.1">
    <property type="nucleotide sequence ID" value="NZ_LZKQ01000331.1"/>
</dbReference>
<dbReference type="PANTHER" id="PTHR30055">
    <property type="entry name" value="HTH-TYPE TRANSCRIPTIONAL REGULATOR RUTR"/>
    <property type="match status" value="1"/>
</dbReference>
<dbReference type="OrthoDB" id="4899232at2"/>
<organism evidence="6 7">
    <name type="scientific">Mycobacterium asiaticum</name>
    <dbReference type="NCBI Taxonomy" id="1790"/>
    <lineage>
        <taxon>Bacteria</taxon>
        <taxon>Bacillati</taxon>
        <taxon>Actinomycetota</taxon>
        <taxon>Actinomycetes</taxon>
        <taxon>Mycobacteriales</taxon>
        <taxon>Mycobacteriaceae</taxon>
        <taxon>Mycobacterium</taxon>
    </lineage>
</organism>
<dbReference type="InterPro" id="IPR050109">
    <property type="entry name" value="HTH-type_TetR-like_transc_reg"/>
</dbReference>